<evidence type="ECO:0000313" key="1">
    <source>
        <dbReference type="EMBL" id="MFD0801372.1"/>
    </source>
</evidence>
<organism evidence="1 2">
    <name type="scientific">Streptomonospora algeriensis</name>
    <dbReference type="NCBI Taxonomy" id="995084"/>
    <lineage>
        <taxon>Bacteria</taxon>
        <taxon>Bacillati</taxon>
        <taxon>Actinomycetota</taxon>
        <taxon>Actinomycetes</taxon>
        <taxon>Streptosporangiales</taxon>
        <taxon>Nocardiopsidaceae</taxon>
        <taxon>Streptomonospora</taxon>
    </lineage>
</organism>
<accession>A0ABW3BE17</accession>
<gene>
    <name evidence="1" type="ORF">ACFQZU_08580</name>
</gene>
<name>A0ABW3BE17_9ACTN</name>
<dbReference type="EMBL" id="JBHTHR010000207">
    <property type="protein sequence ID" value="MFD0801372.1"/>
    <property type="molecule type" value="Genomic_DNA"/>
</dbReference>
<dbReference type="Proteomes" id="UP001596956">
    <property type="component" value="Unassembled WGS sequence"/>
</dbReference>
<dbReference type="SUPFAM" id="SSF52540">
    <property type="entry name" value="P-loop containing nucleoside triphosphate hydrolases"/>
    <property type="match status" value="1"/>
</dbReference>
<dbReference type="InterPro" id="IPR027417">
    <property type="entry name" value="P-loop_NTPase"/>
</dbReference>
<sequence>MGGLPSNTRFLHIGPHKTGTTAIQGAFNMARSRLAEHGLTYVGKGRQPGKAAQQAAGRPPMFGAEHGSNHWQRLVGEVEATGDQRAIISSEFFCESDDDAARRIVEDLDASRVHVVVTLRPLTKILSAQWQQYVQSGLRVSYEDWLDAVFNRPPEERPNPTFWRRHDQGELVSRWAGIVGPENMTVIAVDDSDRGMLLRSFEELTDLPEGFLVPDDTQENRSLSYGETEFLRRFNREFRSQDWDTLLYGRYIRRGAVRHMKVQYQPTREEAVIRTPEWAMERAAKVGAESAATISTLGTRIMGDLGVLSDLPDNRVGDPGIPVLPPQAAAHAVFGAVAAGRDAEAAAKEAGESAAQKAAAA</sequence>
<feature type="non-terminal residue" evidence="1">
    <location>
        <position position="361"/>
    </location>
</feature>
<dbReference type="Gene3D" id="3.40.50.300">
    <property type="entry name" value="P-loop containing nucleotide triphosphate hydrolases"/>
    <property type="match status" value="1"/>
</dbReference>
<comment type="caution">
    <text evidence="1">The sequence shown here is derived from an EMBL/GenBank/DDBJ whole genome shotgun (WGS) entry which is preliminary data.</text>
</comment>
<keyword evidence="2" id="KW-1185">Reference proteome</keyword>
<evidence type="ECO:0008006" key="3">
    <source>
        <dbReference type="Google" id="ProtNLM"/>
    </source>
</evidence>
<evidence type="ECO:0000313" key="2">
    <source>
        <dbReference type="Proteomes" id="UP001596956"/>
    </source>
</evidence>
<reference evidence="2" key="1">
    <citation type="journal article" date="2019" name="Int. J. Syst. Evol. Microbiol.">
        <title>The Global Catalogue of Microorganisms (GCM) 10K type strain sequencing project: providing services to taxonomists for standard genome sequencing and annotation.</title>
        <authorList>
            <consortium name="The Broad Institute Genomics Platform"/>
            <consortium name="The Broad Institute Genome Sequencing Center for Infectious Disease"/>
            <person name="Wu L."/>
            <person name="Ma J."/>
        </authorList>
    </citation>
    <scope>NUCLEOTIDE SEQUENCE [LARGE SCALE GENOMIC DNA]</scope>
    <source>
        <strain evidence="2">CCUG 63369</strain>
    </source>
</reference>
<proteinExistence type="predicted"/>
<protein>
    <recommendedName>
        <fullName evidence="3">Sulfotransferase family protein</fullName>
    </recommendedName>
</protein>